<reference evidence="7" key="2">
    <citation type="journal article" date="2023" name="IMA Fungus">
        <title>Comparative genomic study of the Penicillium genus elucidates a diverse pangenome and 15 lateral gene transfer events.</title>
        <authorList>
            <person name="Petersen C."/>
            <person name="Sorensen T."/>
            <person name="Nielsen M.R."/>
            <person name="Sondergaard T.E."/>
            <person name="Sorensen J.L."/>
            <person name="Fitzpatrick D.A."/>
            <person name="Frisvad J.C."/>
            <person name="Nielsen K.L."/>
        </authorList>
    </citation>
    <scope>NUCLEOTIDE SEQUENCE</scope>
    <source>
        <strain evidence="7">IBT 21917</strain>
    </source>
</reference>
<keyword evidence="8" id="KW-1185">Reference proteome</keyword>
<accession>A0A9W9IRL2</accession>
<dbReference type="SUPFAM" id="SSF57701">
    <property type="entry name" value="Zn2/Cys6 DNA-binding domain"/>
    <property type="match status" value="1"/>
</dbReference>
<keyword evidence="3" id="KW-0804">Transcription</keyword>
<proteinExistence type="predicted"/>
<dbReference type="GO" id="GO:0008270">
    <property type="term" value="F:zinc ion binding"/>
    <property type="evidence" value="ECO:0007669"/>
    <property type="project" value="InterPro"/>
</dbReference>
<dbReference type="GO" id="GO:0003677">
    <property type="term" value="F:DNA binding"/>
    <property type="evidence" value="ECO:0007669"/>
    <property type="project" value="UniProtKB-KW"/>
</dbReference>
<dbReference type="Gene3D" id="4.10.240.10">
    <property type="entry name" value="Zn(2)-C6 fungal-type DNA-binding domain"/>
    <property type="match status" value="1"/>
</dbReference>
<reference evidence="7" key="1">
    <citation type="submission" date="2022-11" db="EMBL/GenBank/DDBJ databases">
        <authorList>
            <person name="Petersen C."/>
        </authorList>
    </citation>
    <scope>NUCLEOTIDE SEQUENCE</scope>
    <source>
        <strain evidence="7">IBT 21917</strain>
    </source>
</reference>
<evidence type="ECO:0000313" key="7">
    <source>
        <dbReference type="EMBL" id="KAJ5182682.1"/>
    </source>
</evidence>
<evidence type="ECO:0000256" key="1">
    <source>
        <dbReference type="ARBA" id="ARBA00023015"/>
    </source>
</evidence>
<keyword evidence="1" id="KW-0805">Transcription regulation</keyword>
<name>A0A9W9IRL2_9EURO</name>
<gene>
    <name evidence="7" type="ORF">N7492_000298</name>
</gene>
<dbReference type="EMBL" id="JAPQKO010000001">
    <property type="protein sequence ID" value="KAJ5182682.1"/>
    <property type="molecule type" value="Genomic_DNA"/>
</dbReference>
<dbReference type="CDD" id="cd00067">
    <property type="entry name" value="GAL4"/>
    <property type="match status" value="1"/>
</dbReference>
<evidence type="ECO:0000259" key="6">
    <source>
        <dbReference type="Pfam" id="PF00172"/>
    </source>
</evidence>
<dbReference type="Pfam" id="PF00172">
    <property type="entry name" value="Zn_clus"/>
    <property type="match status" value="1"/>
</dbReference>
<dbReference type="InterPro" id="IPR036864">
    <property type="entry name" value="Zn2-C6_fun-type_DNA-bd_sf"/>
</dbReference>
<feature type="compositionally biased region" description="Low complexity" evidence="5">
    <location>
        <begin position="116"/>
        <end position="127"/>
    </location>
</feature>
<protein>
    <submittedName>
        <fullName evidence="7">Transcription factor</fullName>
    </submittedName>
</protein>
<sequence>TQLLIIASRTSKTRCDGRNPCSTCVANQRHCHYRPSRRGGARRGERYENAKRQRTGAIHNPPSSPLSFDQSHSNRMVPLVRNVINTHSLTDSIVDGIVGLIHSFDNIQDARDFENSSLESGLGTSTGIPTPGDSPRSWMIRSYRNESDL</sequence>
<evidence type="ECO:0000313" key="8">
    <source>
        <dbReference type="Proteomes" id="UP001146351"/>
    </source>
</evidence>
<dbReference type="AlphaFoldDB" id="A0A9W9IRL2"/>
<dbReference type="Proteomes" id="UP001146351">
    <property type="component" value="Unassembled WGS sequence"/>
</dbReference>
<dbReference type="OrthoDB" id="2123952at2759"/>
<comment type="caution">
    <text evidence="7">The sequence shown here is derived from an EMBL/GenBank/DDBJ whole genome shotgun (WGS) entry which is preliminary data.</text>
</comment>
<organism evidence="7 8">
    <name type="scientific">Penicillium capsulatum</name>
    <dbReference type="NCBI Taxonomy" id="69766"/>
    <lineage>
        <taxon>Eukaryota</taxon>
        <taxon>Fungi</taxon>
        <taxon>Dikarya</taxon>
        <taxon>Ascomycota</taxon>
        <taxon>Pezizomycotina</taxon>
        <taxon>Eurotiomycetes</taxon>
        <taxon>Eurotiomycetidae</taxon>
        <taxon>Eurotiales</taxon>
        <taxon>Aspergillaceae</taxon>
        <taxon>Penicillium</taxon>
    </lineage>
</organism>
<feature type="region of interest" description="Disordered" evidence="5">
    <location>
        <begin position="116"/>
        <end position="138"/>
    </location>
</feature>
<keyword evidence="2" id="KW-0238">DNA-binding</keyword>
<feature type="domain" description="Zn(2)-C6 fungal-type" evidence="6">
    <location>
        <begin position="9"/>
        <end position="38"/>
    </location>
</feature>
<evidence type="ECO:0000256" key="2">
    <source>
        <dbReference type="ARBA" id="ARBA00023125"/>
    </source>
</evidence>
<evidence type="ECO:0000256" key="4">
    <source>
        <dbReference type="ARBA" id="ARBA00023242"/>
    </source>
</evidence>
<dbReference type="InterPro" id="IPR001138">
    <property type="entry name" value="Zn2Cys6_DnaBD"/>
</dbReference>
<evidence type="ECO:0000256" key="5">
    <source>
        <dbReference type="SAM" id="MobiDB-lite"/>
    </source>
</evidence>
<feature type="non-terminal residue" evidence="7">
    <location>
        <position position="1"/>
    </location>
</feature>
<keyword evidence="4" id="KW-0539">Nucleus</keyword>
<evidence type="ECO:0000256" key="3">
    <source>
        <dbReference type="ARBA" id="ARBA00023163"/>
    </source>
</evidence>
<dbReference type="PANTHER" id="PTHR47431:SF1">
    <property type="entry name" value="ZN(II)2CYS6 TRANSCRIPTION FACTOR (EUROFUNG)"/>
    <property type="match status" value="1"/>
</dbReference>
<dbReference type="GO" id="GO:0000981">
    <property type="term" value="F:DNA-binding transcription factor activity, RNA polymerase II-specific"/>
    <property type="evidence" value="ECO:0007669"/>
    <property type="project" value="InterPro"/>
</dbReference>
<dbReference type="PANTHER" id="PTHR47431">
    <property type="entry name" value="ZN(II)2CYS6 TRANSCRIPTION FACTOR (EUROFUNG)-RELATED"/>
    <property type="match status" value="1"/>
</dbReference>